<keyword evidence="2" id="KW-1185">Reference proteome</keyword>
<proteinExistence type="predicted"/>
<dbReference type="EMBL" id="BJXW01000011">
    <property type="protein sequence ID" value="GEN30871.1"/>
    <property type="molecule type" value="Genomic_DNA"/>
</dbReference>
<name>A0A511UYN3_9BACI</name>
<dbReference type="OrthoDB" id="2937157at2"/>
<dbReference type="RefSeq" id="WP_146936553.1">
    <property type="nucleotide sequence ID" value="NZ_BJXW01000011.1"/>
</dbReference>
<organism evidence="1 2">
    <name type="scientific">Cerasibacillus quisquiliarum</name>
    <dbReference type="NCBI Taxonomy" id="227865"/>
    <lineage>
        <taxon>Bacteria</taxon>
        <taxon>Bacillati</taxon>
        <taxon>Bacillota</taxon>
        <taxon>Bacilli</taxon>
        <taxon>Bacillales</taxon>
        <taxon>Bacillaceae</taxon>
        <taxon>Cerasibacillus</taxon>
    </lineage>
</organism>
<gene>
    <name evidence="1" type="ORF">CQU01_11090</name>
</gene>
<evidence type="ECO:0000313" key="1">
    <source>
        <dbReference type="EMBL" id="GEN30871.1"/>
    </source>
</evidence>
<sequence>MNKGTAILLNDDQTVTCIEDVERSMYKEMKELAGCTDYHIKMGDREICFADVQFVFWCANDVDWDYGY</sequence>
<comment type="caution">
    <text evidence="1">The sequence shown here is derived from an EMBL/GenBank/DDBJ whole genome shotgun (WGS) entry which is preliminary data.</text>
</comment>
<evidence type="ECO:0000313" key="2">
    <source>
        <dbReference type="Proteomes" id="UP000321491"/>
    </source>
</evidence>
<dbReference type="Proteomes" id="UP000321491">
    <property type="component" value="Unassembled WGS sequence"/>
</dbReference>
<reference evidence="1 2" key="1">
    <citation type="submission" date="2019-07" db="EMBL/GenBank/DDBJ databases">
        <title>Whole genome shotgun sequence of Cerasibacillus quisquiliarum NBRC 102429.</title>
        <authorList>
            <person name="Hosoyama A."/>
            <person name="Uohara A."/>
            <person name="Ohji S."/>
            <person name="Ichikawa N."/>
        </authorList>
    </citation>
    <scope>NUCLEOTIDE SEQUENCE [LARGE SCALE GENOMIC DNA]</scope>
    <source>
        <strain evidence="1 2">NBRC 102429</strain>
    </source>
</reference>
<accession>A0A511UYN3</accession>
<dbReference type="AlphaFoldDB" id="A0A511UYN3"/>
<protein>
    <submittedName>
        <fullName evidence="1">Uncharacterized protein</fullName>
    </submittedName>
</protein>